<dbReference type="AlphaFoldDB" id="L5K315"/>
<name>L5K315_PTEAL</name>
<evidence type="ECO:0000313" key="3">
    <source>
        <dbReference type="Proteomes" id="UP000010552"/>
    </source>
</evidence>
<proteinExistence type="predicted"/>
<reference evidence="3" key="1">
    <citation type="journal article" date="2013" name="Science">
        <title>Comparative analysis of bat genomes provides insight into the evolution of flight and immunity.</title>
        <authorList>
            <person name="Zhang G."/>
            <person name="Cowled C."/>
            <person name="Shi Z."/>
            <person name="Huang Z."/>
            <person name="Bishop-Lilly K.A."/>
            <person name="Fang X."/>
            <person name="Wynne J.W."/>
            <person name="Xiong Z."/>
            <person name="Baker M.L."/>
            <person name="Zhao W."/>
            <person name="Tachedjian M."/>
            <person name="Zhu Y."/>
            <person name="Zhou P."/>
            <person name="Jiang X."/>
            <person name="Ng J."/>
            <person name="Yang L."/>
            <person name="Wu L."/>
            <person name="Xiao J."/>
            <person name="Feng Y."/>
            <person name="Chen Y."/>
            <person name="Sun X."/>
            <person name="Zhang Y."/>
            <person name="Marsh G.A."/>
            <person name="Crameri G."/>
            <person name="Broder C.C."/>
            <person name="Frey K.G."/>
            <person name="Wang L.F."/>
            <person name="Wang J."/>
        </authorList>
    </citation>
    <scope>NUCLEOTIDE SEQUENCE [LARGE SCALE GENOMIC DNA]</scope>
</reference>
<dbReference type="Proteomes" id="UP000010552">
    <property type="component" value="Unassembled WGS sequence"/>
</dbReference>
<evidence type="ECO:0000313" key="2">
    <source>
        <dbReference type="EMBL" id="ELK05151.1"/>
    </source>
</evidence>
<sequence>MGGPRLAEFNYTDREREETRLGPASMAAGHGRVSLSLLPELLSSALRAAPCGPYTPSLLAGRACQTNERLLTDDRFTPSHSCFLWSQPSQCLASGSNDLRTAQEATHCCQVLSEEPTSSLGPALASTQLWEPREVTRPKSFLSQGQHLRLIQEPGRRSTCS</sequence>
<gene>
    <name evidence="2" type="ORF">PAL_GLEAN10007511</name>
</gene>
<protein>
    <submittedName>
        <fullName evidence="2">Uncharacterized protein</fullName>
    </submittedName>
</protein>
<keyword evidence="3" id="KW-1185">Reference proteome</keyword>
<organism evidence="2 3">
    <name type="scientific">Pteropus alecto</name>
    <name type="common">Black flying fox</name>
    <dbReference type="NCBI Taxonomy" id="9402"/>
    <lineage>
        <taxon>Eukaryota</taxon>
        <taxon>Metazoa</taxon>
        <taxon>Chordata</taxon>
        <taxon>Craniata</taxon>
        <taxon>Vertebrata</taxon>
        <taxon>Euteleostomi</taxon>
        <taxon>Mammalia</taxon>
        <taxon>Eutheria</taxon>
        <taxon>Laurasiatheria</taxon>
        <taxon>Chiroptera</taxon>
        <taxon>Yinpterochiroptera</taxon>
        <taxon>Pteropodoidea</taxon>
        <taxon>Pteropodidae</taxon>
        <taxon>Pteropodinae</taxon>
        <taxon>Pteropus</taxon>
    </lineage>
</organism>
<evidence type="ECO:0000256" key="1">
    <source>
        <dbReference type="SAM" id="MobiDB-lite"/>
    </source>
</evidence>
<dbReference type="EMBL" id="KB031043">
    <property type="protein sequence ID" value="ELK05151.1"/>
    <property type="molecule type" value="Genomic_DNA"/>
</dbReference>
<dbReference type="InParanoid" id="L5K315"/>
<accession>L5K315</accession>
<feature type="compositionally biased region" description="Basic and acidic residues" evidence="1">
    <location>
        <begin position="11"/>
        <end position="20"/>
    </location>
</feature>
<feature type="region of interest" description="Disordered" evidence="1">
    <location>
        <begin position="1"/>
        <end position="25"/>
    </location>
</feature>